<reference evidence="1 2" key="1">
    <citation type="submission" date="2020-05" db="EMBL/GenBank/DDBJ databases">
        <title>Genome Sequencing of Type Strains.</title>
        <authorList>
            <person name="Lemaire J.F."/>
            <person name="Inderbitzin P."/>
            <person name="Gregorio O.A."/>
            <person name="Collins S.B."/>
            <person name="Wespe N."/>
            <person name="Knight-Connoni V."/>
        </authorList>
    </citation>
    <scope>NUCLEOTIDE SEQUENCE [LARGE SCALE GENOMIC DNA]</scope>
    <source>
        <strain evidence="1 2">DSM 19942</strain>
    </source>
</reference>
<dbReference type="InterPro" id="IPR013324">
    <property type="entry name" value="RNA_pol_sigma_r3/r4-like"/>
</dbReference>
<accession>A0ABX2ML68</accession>
<dbReference type="Gene3D" id="1.10.10.10">
    <property type="entry name" value="Winged helix-like DNA-binding domain superfamily/Winged helix DNA-binding domain"/>
    <property type="match status" value="1"/>
</dbReference>
<sequence>MEMTKDMYSSELKKIAWRLQYRCKVSANKEFGMVFDINSIESFESSSVSKFFVQDIFNLINNEVGKKIIHAIYLDGKSEKEVALELQISQQAVNKWKKKTLKMLSMKLSS</sequence>
<comment type="caution">
    <text evidence="1">The sequence shown here is derived from an EMBL/GenBank/DDBJ whole genome shotgun (WGS) entry which is preliminary data.</text>
</comment>
<evidence type="ECO:0000313" key="1">
    <source>
        <dbReference type="EMBL" id="NUU54792.1"/>
    </source>
</evidence>
<dbReference type="EMBL" id="JABMCC010000107">
    <property type="protein sequence ID" value="NUU54792.1"/>
    <property type="molecule type" value="Genomic_DNA"/>
</dbReference>
<protein>
    <submittedName>
        <fullName evidence="1">Sigma-70 family RNA polymerase sigma factor</fullName>
    </submittedName>
</protein>
<dbReference type="Proteomes" id="UP000577724">
    <property type="component" value="Unassembled WGS sequence"/>
</dbReference>
<dbReference type="InterPro" id="IPR036388">
    <property type="entry name" value="WH-like_DNA-bd_sf"/>
</dbReference>
<organism evidence="1 2">
    <name type="scientific">Paenibacillus taichungensis</name>
    <dbReference type="NCBI Taxonomy" id="484184"/>
    <lineage>
        <taxon>Bacteria</taxon>
        <taxon>Bacillati</taxon>
        <taxon>Bacillota</taxon>
        <taxon>Bacilli</taxon>
        <taxon>Bacillales</taxon>
        <taxon>Paenibacillaceae</taxon>
        <taxon>Paenibacillus</taxon>
    </lineage>
</organism>
<evidence type="ECO:0000313" key="2">
    <source>
        <dbReference type="Proteomes" id="UP000577724"/>
    </source>
</evidence>
<dbReference type="GeneID" id="97131428"/>
<name>A0ABX2ML68_9BACL</name>
<proteinExistence type="predicted"/>
<gene>
    <name evidence="1" type="ORF">HP548_11955</name>
</gene>
<keyword evidence="2" id="KW-1185">Reference proteome</keyword>
<dbReference type="SUPFAM" id="SSF88659">
    <property type="entry name" value="Sigma3 and sigma4 domains of RNA polymerase sigma factors"/>
    <property type="match status" value="1"/>
</dbReference>
<dbReference type="RefSeq" id="WP_090811064.1">
    <property type="nucleotide sequence ID" value="NZ_JABMCC010000107.1"/>
</dbReference>